<evidence type="ECO:0000256" key="2">
    <source>
        <dbReference type="ARBA" id="ARBA00022840"/>
    </source>
</evidence>
<dbReference type="Gene3D" id="3.40.50.300">
    <property type="entry name" value="P-loop containing nucleotide triphosphate hydrolases"/>
    <property type="match status" value="1"/>
</dbReference>
<evidence type="ECO:0000256" key="3">
    <source>
        <dbReference type="ARBA" id="ARBA00025768"/>
    </source>
</evidence>
<dbReference type="EMBL" id="GDID01000264">
    <property type="protein sequence ID" value="JAP96342.1"/>
    <property type="molecule type" value="Transcribed_RNA"/>
</dbReference>
<protein>
    <submittedName>
        <fullName evidence="4">Chromatin associated protein KTI12</fullName>
    </submittedName>
</protein>
<organism evidence="4">
    <name type="scientific">Trepomonas sp. PC1</name>
    <dbReference type="NCBI Taxonomy" id="1076344"/>
    <lineage>
        <taxon>Eukaryota</taxon>
        <taxon>Metamonada</taxon>
        <taxon>Diplomonadida</taxon>
        <taxon>Hexamitidae</taxon>
        <taxon>Hexamitinae</taxon>
        <taxon>Trepomonas</taxon>
    </lineage>
</organism>
<dbReference type="InterPro" id="IPR027417">
    <property type="entry name" value="P-loop_NTPase"/>
</dbReference>
<sequence>YGQPQDQSELIQKIQHYVEQKQLNFVEISFQSLNYQYDQIIPKQSEINRRVYQQVQQFLNQKDVLLVNCTNHFKSVRYELFCLAREKKTSYCIYNCLQHQNLNKNLNQLIYEDITSRFEPLVLADWDSPVFFTSDEVINYLSNVKMKVQQKKSTMVNKFKQIPLFELLNVIIMKISQQQQSFGTVVNIQLFGDVYFTTKRMYRYQELQQVVDQFKIDFKGDDNYLQAQAFKQALERL</sequence>
<keyword evidence="1" id="KW-0547">Nucleotide-binding</keyword>
<comment type="similarity">
    <text evidence="3">Belongs to the KTI12 family.</text>
</comment>
<dbReference type="GO" id="GO:0005524">
    <property type="term" value="F:ATP binding"/>
    <property type="evidence" value="ECO:0007669"/>
    <property type="project" value="UniProtKB-KW"/>
</dbReference>
<dbReference type="Pfam" id="PF08433">
    <property type="entry name" value="KTI12"/>
    <property type="match status" value="1"/>
</dbReference>
<dbReference type="AlphaFoldDB" id="A0A146KI73"/>
<evidence type="ECO:0000313" key="4">
    <source>
        <dbReference type="EMBL" id="JAP96342.1"/>
    </source>
</evidence>
<feature type="non-terminal residue" evidence="4">
    <location>
        <position position="1"/>
    </location>
</feature>
<accession>A0A146KI73</accession>
<dbReference type="InterPro" id="IPR013641">
    <property type="entry name" value="KTI12/PSTK"/>
</dbReference>
<reference evidence="4" key="1">
    <citation type="submission" date="2015-07" db="EMBL/GenBank/DDBJ databases">
        <title>Adaptation to a free-living lifestyle via gene acquisitions in the diplomonad Trepomonas sp. PC1.</title>
        <authorList>
            <person name="Xu F."/>
            <person name="Jerlstrom-Hultqvist J."/>
            <person name="Kolisko M."/>
            <person name="Simpson A.G.B."/>
            <person name="Roger A.J."/>
            <person name="Svard S.G."/>
            <person name="Andersson J.O."/>
        </authorList>
    </citation>
    <scope>NUCLEOTIDE SEQUENCE</scope>
    <source>
        <strain evidence="4">PC1</strain>
    </source>
</reference>
<evidence type="ECO:0000256" key="1">
    <source>
        <dbReference type="ARBA" id="ARBA00022741"/>
    </source>
</evidence>
<keyword evidence="2" id="KW-0067">ATP-binding</keyword>
<dbReference type="PANTHER" id="PTHR12435">
    <property type="match status" value="1"/>
</dbReference>
<gene>
    <name evidence="4" type="ORF">TPC1_10351</name>
</gene>
<proteinExistence type="inferred from homology"/>
<name>A0A146KI73_9EUKA</name>